<evidence type="ECO:0000256" key="6">
    <source>
        <dbReference type="ARBA" id="ARBA00023141"/>
    </source>
</evidence>
<dbReference type="InterPro" id="IPR011060">
    <property type="entry name" value="RibuloseP-bd_barrel"/>
</dbReference>
<keyword evidence="5 9" id="KW-0822">Tryptophan biosynthesis</keyword>
<evidence type="ECO:0000313" key="11">
    <source>
        <dbReference type="EMBL" id="SFF75646.1"/>
    </source>
</evidence>
<comment type="catalytic activity">
    <reaction evidence="8 9">
        <text>(1S,2R)-1-C-(indol-3-yl)glycerol 3-phosphate + L-serine = D-glyceraldehyde 3-phosphate + L-tryptophan + H2O</text>
        <dbReference type="Rhea" id="RHEA:10532"/>
        <dbReference type="ChEBI" id="CHEBI:15377"/>
        <dbReference type="ChEBI" id="CHEBI:33384"/>
        <dbReference type="ChEBI" id="CHEBI:57912"/>
        <dbReference type="ChEBI" id="CHEBI:58866"/>
        <dbReference type="ChEBI" id="CHEBI:59776"/>
        <dbReference type="EC" id="4.2.1.20"/>
    </reaction>
</comment>
<dbReference type="Gene3D" id="3.20.20.70">
    <property type="entry name" value="Aldolase class I"/>
    <property type="match status" value="1"/>
</dbReference>
<dbReference type="EC" id="4.2.1.20" evidence="9"/>
<dbReference type="InterPro" id="IPR013785">
    <property type="entry name" value="Aldolase_TIM"/>
</dbReference>
<keyword evidence="12" id="KW-1185">Reference proteome</keyword>
<comment type="pathway">
    <text evidence="2 9">Amino-acid biosynthesis; L-tryptophan biosynthesis; L-tryptophan from chorismate: step 5/5.</text>
</comment>
<dbReference type="AlphaFoldDB" id="A0A1I2LEY0"/>
<dbReference type="Pfam" id="PF00290">
    <property type="entry name" value="Trp_syntA"/>
    <property type="match status" value="1"/>
</dbReference>
<dbReference type="GO" id="GO:0005829">
    <property type="term" value="C:cytosol"/>
    <property type="evidence" value="ECO:0007669"/>
    <property type="project" value="TreeGrafter"/>
</dbReference>
<dbReference type="RefSeq" id="WP_092035951.1">
    <property type="nucleotide sequence ID" value="NZ_FOOK01000004.1"/>
</dbReference>
<dbReference type="STRING" id="201973.SAMN04488025_104158"/>
<dbReference type="FunFam" id="3.20.20.70:FF:000037">
    <property type="entry name" value="Tryptophan synthase alpha chain"/>
    <property type="match status" value="1"/>
</dbReference>
<dbReference type="NCBIfam" id="TIGR00262">
    <property type="entry name" value="trpA"/>
    <property type="match status" value="1"/>
</dbReference>
<gene>
    <name evidence="9" type="primary">trpA</name>
    <name evidence="11" type="ORF">SAMN04488025_104158</name>
</gene>
<dbReference type="CDD" id="cd04724">
    <property type="entry name" value="Tryptophan_synthase_alpha"/>
    <property type="match status" value="1"/>
</dbReference>
<dbReference type="PANTHER" id="PTHR43406">
    <property type="entry name" value="TRYPTOPHAN SYNTHASE, ALPHA CHAIN"/>
    <property type="match status" value="1"/>
</dbReference>
<comment type="similarity">
    <text evidence="9 10">Belongs to the TrpA family.</text>
</comment>
<feature type="active site" description="Proton acceptor" evidence="9">
    <location>
        <position position="57"/>
    </location>
</feature>
<accession>A0A1I2LEY0</accession>
<comment type="subunit">
    <text evidence="3 9">Tetramer of two alpha and two beta chains.</text>
</comment>
<evidence type="ECO:0000313" key="12">
    <source>
        <dbReference type="Proteomes" id="UP000198661"/>
    </source>
</evidence>
<evidence type="ECO:0000256" key="2">
    <source>
        <dbReference type="ARBA" id="ARBA00004733"/>
    </source>
</evidence>
<proteinExistence type="inferred from homology"/>
<evidence type="ECO:0000256" key="7">
    <source>
        <dbReference type="ARBA" id="ARBA00023239"/>
    </source>
</evidence>
<comment type="function">
    <text evidence="1 9">The alpha subunit is responsible for the aldol cleavage of indoleglycerol phosphate to indole and glyceraldehyde 3-phosphate.</text>
</comment>
<dbReference type="PROSITE" id="PS00167">
    <property type="entry name" value="TRP_SYNTHASE_ALPHA"/>
    <property type="match status" value="1"/>
</dbReference>
<feature type="active site" description="Proton acceptor" evidence="9">
    <location>
        <position position="46"/>
    </location>
</feature>
<name>A0A1I2LEY0_9BACL</name>
<sequence length="266" mass="29715">MERIREAFQRSRAPRLIPFIMAGDPDMETTVSLLRLLDQEGATAVEVGFPFSDPLADGPVIQQAAWRALGQGVTLHRLWEMVSIARERGVQVPLILFSYYNPLLSYGLRPLVTDAKRAGFNGLIVPDLPVEESEGLRELCDQAGLALIPLVAPTSRERIGKIASRARGFVYCVSSLGTTGRRERFSHGVERFLQEVRSRSPVPIVVGFGISRGEHVRHFSRFADGVVVGSALVEQIASVSEKLRREEDRPQALEDIRRFVRRLKTE</sequence>
<keyword evidence="6 9" id="KW-0057">Aromatic amino acid biosynthesis</keyword>
<protein>
    <recommendedName>
        <fullName evidence="9">Tryptophan synthase alpha chain</fullName>
        <ecNumber evidence="9">4.2.1.20</ecNumber>
    </recommendedName>
</protein>
<evidence type="ECO:0000256" key="8">
    <source>
        <dbReference type="ARBA" id="ARBA00049047"/>
    </source>
</evidence>
<dbReference type="Proteomes" id="UP000198661">
    <property type="component" value="Unassembled WGS sequence"/>
</dbReference>
<dbReference type="HAMAP" id="MF_00131">
    <property type="entry name" value="Trp_synth_alpha"/>
    <property type="match status" value="1"/>
</dbReference>
<keyword evidence="4 9" id="KW-0028">Amino-acid biosynthesis</keyword>
<organism evidence="11 12">
    <name type="scientific">Planifilum fulgidum</name>
    <dbReference type="NCBI Taxonomy" id="201973"/>
    <lineage>
        <taxon>Bacteria</taxon>
        <taxon>Bacillati</taxon>
        <taxon>Bacillota</taxon>
        <taxon>Bacilli</taxon>
        <taxon>Bacillales</taxon>
        <taxon>Thermoactinomycetaceae</taxon>
        <taxon>Planifilum</taxon>
    </lineage>
</organism>
<dbReference type="OrthoDB" id="9804578at2"/>
<keyword evidence="7 9" id="KW-0456">Lyase</keyword>
<evidence type="ECO:0000256" key="4">
    <source>
        <dbReference type="ARBA" id="ARBA00022605"/>
    </source>
</evidence>
<evidence type="ECO:0000256" key="9">
    <source>
        <dbReference type="HAMAP-Rule" id="MF_00131"/>
    </source>
</evidence>
<evidence type="ECO:0000256" key="5">
    <source>
        <dbReference type="ARBA" id="ARBA00022822"/>
    </source>
</evidence>
<dbReference type="UniPathway" id="UPA00035">
    <property type="reaction ID" value="UER00044"/>
</dbReference>
<dbReference type="InterPro" id="IPR002028">
    <property type="entry name" value="Trp_synthase_suA"/>
</dbReference>
<evidence type="ECO:0000256" key="10">
    <source>
        <dbReference type="RuleBase" id="RU003662"/>
    </source>
</evidence>
<reference evidence="11 12" key="1">
    <citation type="submission" date="2016-10" db="EMBL/GenBank/DDBJ databases">
        <authorList>
            <person name="de Groot N.N."/>
        </authorList>
    </citation>
    <scope>NUCLEOTIDE SEQUENCE [LARGE SCALE GENOMIC DNA]</scope>
    <source>
        <strain evidence="11 12">DSM 44945</strain>
    </source>
</reference>
<dbReference type="InterPro" id="IPR018204">
    <property type="entry name" value="Trp_synthase_alpha_AS"/>
</dbReference>
<dbReference type="SUPFAM" id="SSF51366">
    <property type="entry name" value="Ribulose-phoshate binding barrel"/>
    <property type="match status" value="1"/>
</dbReference>
<dbReference type="GO" id="GO:0004834">
    <property type="term" value="F:tryptophan synthase activity"/>
    <property type="evidence" value="ECO:0007669"/>
    <property type="project" value="UniProtKB-UniRule"/>
</dbReference>
<dbReference type="EMBL" id="FOOK01000004">
    <property type="protein sequence ID" value="SFF75646.1"/>
    <property type="molecule type" value="Genomic_DNA"/>
</dbReference>
<evidence type="ECO:0000256" key="3">
    <source>
        <dbReference type="ARBA" id="ARBA00011270"/>
    </source>
</evidence>
<evidence type="ECO:0000256" key="1">
    <source>
        <dbReference type="ARBA" id="ARBA00003365"/>
    </source>
</evidence>
<dbReference type="PANTHER" id="PTHR43406:SF1">
    <property type="entry name" value="TRYPTOPHAN SYNTHASE ALPHA CHAIN, CHLOROPLASTIC"/>
    <property type="match status" value="1"/>
</dbReference>